<evidence type="ECO:0000313" key="3">
    <source>
        <dbReference type="Proteomes" id="UP000309215"/>
    </source>
</evidence>
<dbReference type="Proteomes" id="UP000309215">
    <property type="component" value="Unassembled WGS sequence"/>
</dbReference>
<organism evidence="2 3">
    <name type="scientific">Polyangium fumosum</name>
    <dbReference type="NCBI Taxonomy" id="889272"/>
    <lineage>
        <taxon>Bacteria</taxon>
        <taxon>Pseudomonadati</taxon>
        <taxon>Myxococcota</taxon>
        <taxon>Polyangia</taxon>
        <taxon>Polyangiales</taxon>
        <taxon>Polyangiaceae</taxon>
        <taxon>Polyangium</taxon>
    </lineage>
</organism>
<reference evidence="2 3" key="1">
    <citation type="submission" date="2019-04" db="EMBL/GenBank/DDBJ databases">
        <authorList>
            <person name="Li Y."/>
            <person name="Wang J."/>
        </authorList>
    </citation>
    <scope>NUCLEOTIDE SEQUENCE [LARGE SCALE GENOMIC DNA]</scope>
    <source>
        <strain evidence="2 3">DSM 14668</strain>
    </source>
</reference>
<gene>
    <name evidence="2" type="ORF">E8A74_00685</name>
</gene>
<feature type="compositionally biased region" description="Pro residues" evidence="1">
    <location>
        <begin position="14"/>
        <end position="57"/>
    </location>
</feature>
<dbReference type="AlphaFoldDB" id="A0A4U1JK37"/>
<protein>
    <submittedName>
        <fullName evidence="2">Uncharacterized protein</fullName>
    </submittedName>
</protein>
<feature type="region of interest" description="Disordered" evidence="1">
    <location>
        <begin position="1"/>
        <end position="129"/>
    </location>
</feature>
<accession>A0A4U1JK37</accession>
<sequence>MAPLDDDAVTAPLSSPPPPAPPAPPPPGTPSRPPMPPLPPAPPFPPAPPALPWPPSPVESERHPIAGARTSTARPLHHVHASRIRSSVSGAEHSATRQNDALAEQRCRETKSRAPTRRRGGGPEQALCP</sequence>
<evidence type="ECO:0000256" key="1">
    <source>
        <dbReference type="SAM" id="MobiDB-lite"/>
    </source>
</evidence>
<evidence type="ECO:0000313" key="2">
    <source>
        <dbReference type="EMBL" id="TKD13104.1"/>
    </source>
</evidence>
<dbReference type="EMBL" id="SSMQ01000001">
    <property type="protein sequence ID" value="TKD13104.1"/>
    <property type="molecule type" value="Genomic_DNA"/>
</dbReference>
<comment type="caution">
    <text evidence="2">The sequence shown here is derived from an EMBL/GenBank/DDBJ whole genome shotgun (WGS) entry which is preliminary data.</text>
</comment>
<name>A0A4U1JK37_9BACT</name>
<keyword evidence="3" id="KW-1185">Reference proteome</keyword>
<feature type="compositionally biased region" description="Basic and acidic residues" evidence="1">
    <location>
        <begin position="103"/>
        <end position="112"/>
    </location>
</feature>
<proteinExistence type="predicted"/>